<dbReference type="OrthoDB" id="4499526at2759"/>
<dbReference type="Proteomes" id="UP000001699">
    <property type="component" value="Unassembled WGS sequence"/>
</dbReference>
<keyword evidence="3" id="KW-1185">Reference proteome</keyword>
<accession>B0XSX9</accession>
<dbReference type="PhylomeDB" id="B0XSX9"/>
<organism evidence="2 3">
    <name type="scientific">Aspergillus fumigatus (strain CBS 144.89 / FGSC A1163 / CEA10)</name>
    <name type="common">Neosartorya fumigata</name>
    <dbReference type="NCBI Taxonomy" id="451804"/>
    <lineage>
        <taxon>Eukaryota</taxon>
        <taxon>Fungi</taxon>
        <taxon>Dikarya</taxon>
        <taxon>Ascomycota</taxon>
        <taxon>Pezizomycotina</taxon>
        <taxon>Eurotiomycetes</taxon>
        <taxon>Eurotiomycetidae</taxon>
        <taxon>Eurotiales</taxon>
        <taxon>Aspergillaceae</taxon>
        <taxon>Aspergillus</taxon>
        <taxon>Aspergillus subgen. Fumigati</taxon>
    </lineage>
</organism>
<dbReference type="EMBL" id="DS499595">
    <property type="protein sequence ID" value="EDP54757.1"/>
    <property type="molecule type" value="Genomic_DNA"/>
</dbReference>
<dbReference type="HOGENOM" id="CLU_799184_0_0_1"/>
<dbReference type="AlphaFoldDB" id="B0XSX9"/>
<evidence type="ECO:0000256" key="1">
    <source>
        <dbReference type="SAM" id="MobiDB-lite"/>
    </source>
</evidence>
<sequence length="347" mass="38450">MDATGRPPTSHSSNSLLSRVVRVFRVYTRLLRDGKAEMGRALVQRSLFVVDGHLTEYGRNFGFSHRHTECAAYHLQASRNAMGDSSAVRCIGVKVDIWMQNGSLWAKDSMAAVSASEVLSSAYFKSMLEKLNAMNSHLDSFAHSAEASPLGLFDQEAEHSSILLLKLRSPVEAAWPDLAPLLEKLRTGRHVSYMNGTRLVVRPVTVVISSKNLSYQDRTNLTDSDVILLDTSLESLPRAHHTEGGEETGGDNKAATLGTEVSPARNSTTRTVMATADFRASVGLPRRGRFSKEQIELIRAHVRAAHHHGLLVQYTGIQCLPWQLRRVILRVLAQERVDLIENVQNDC</sequence>
<dbReference type="VEuPathDB" id="FungiDB:AFUB_028170"/>
<dbReference type="PANTHER" id="PTHR31571:SF5">
    <property type="entry name" value="ALTERED INHERITANCE OF MITOCHONDRIA PROTEIN 6"/>
    <property type="match status" value="1"/>
</dbReference>
<name>B0XSX9_ASPFC</name>
<reference evidence="2 3" key="1">
    <citation type="journal article" date="2008" name="PLoS Genet.">
        <title>Genomic islands in the pathogenic filamentous fungus Aspergillus fumigatus.</title>
        <authorList>
            <person name="Fedorova N.D."/>
            <person name="Khaldi N."/>
            <person name="Joardar V.S."/>
            <person name="Maiti R."/>
            <person name="Amedeo P."/>
            <person name="Anderson M.J."/>
            <person name="Crabtree J."/>
            <person name="Silva J.C."/>
            <person name="Badger J.H."/>
            <person name="Albarraq A."/>
            <person name="Angiuoli S."/>
            <person name="Bussey H."/>
            <person name="Bowyer P."/>
            <person name="Cotty P.J."/>
            <person name="Dyer P.S."/>
            <person name="Egan A."/>
            <person name="Galens K."/>
            <person name="Fraser-Liggett C.M."/>
            <person name="Haas B.J."/>
            <person name="Inman J.M."/>
            <person name="Kent R."/>
            <person name="Lemieux S."/>
            <person name="Malavazi I."/>
            <person name="Orvis J."/>
            <person name="Roemer T."/>
            <person name="Ronning C.M."/>
            <person name="Sundaram J.P."/>
            <person name="Sutton G."/>
            <person name="Turner G."/>
            <person name="Venter J.C."/>
            <person name="White O.R."/>
            <person name="Whitty B.R."/>
            <person name="Youngman P."/>
            <person name="Wolfe K.H."/>
            <person name="Goldman G.H."/>
            <person name="Wortman J.R."/>
            <person name="Jiang B."/>
            <person name="Denning D.W."/>
            <person name="Nierman W.C."/>
        </authorList>
    </citation>
    <scope>NUCLEOTIDE SEQUENCE [LARGE SCALE GENOMIC DNA]</scope>
    <source>
        <strain evidence="3">CBS 144.89 / FGSC A1163 / CEA10</strain>
    </source>
</reference>
<protein>
    <submittedName>
        <fullName evidence="2">Uncharacterized protein</fullName>
    </submittedName>
</protein>
<gene>
    <name evidence="2" type="ORF">AFUB_028170</name>
</gene>
<dbReference type="InterPro" id="IPR051236">
    <property type="entry name" value="HAT_RTT109-like"/>
</dbReference>
<evidence type="ECO:0000313" key="2">
    <source>
        <dbReference type="EMBL" id="EDP54757.1"/>
    </source>
</evidence>
<evidence type="ECO:0000313" key="3">
    <source>
        <dbReference type="Proteomes" id="UP000001699"/>
    </source>
</evidence>
<dbReference type="PANTHER" id="PTHR31571">
    <property type="entry name" value="ALTERED INHERITANCE OF MITOCHONDRIA PROTEIN 6"/>
    <property type="match status" value="1"/>
</dbReference>
<feature type="region of interest" description="Disordered" evidence="1">
    <location>
        <begin position="237"/>
        <end position="257"/>
    </location>
</feature>
<proteinExistence type="predicted"/>